<dbReference type="AlphaFoldDB" id="A0A812IA34"/>
<evidence type="ECO:0000313" key="2">
    <source>
        <dbReference type="Proteomes" id="UP000604046"/>
    </source>
</evidence>
<proteinExistence type="predicted"/>
<reference evidence="1" key="1">
    <citation type="submission" date="2021-02" db="EMBL/GenBank/DDBJ databases">
        <authorList>
            <person name="Dougan E. K."/>
            <person name="Rhodes N."/>
            <person name="Thang M."/>
            <person name="Chan C."/>
        </authorList>
    </citation>
    <scope>NUCLEOTIDE SEQUENCE</scope>
</reference>
<sequence length="134" mass="15600">MWNRGYTMRAAQIQLRPANVDGDAYVAAFAQTQLRRPGPAAAAMDRTGRPQFYIRPGLVDMAALNKLEQQKMDLRFRRERLDEQRRQRYPIPSQVEYTDMMNSQVQGFWRLQNQIITTQIMEFSPSFLAATLIT</sequence>
<protein>
    <submittedName>
        <fullName evidence="1">Uncharacterized protein</fullName>
    </submittedName>
</protein>
<dbReference type="EMBL" id="CAJNDS010000202">
    <property type="protein sequence ID" value="CAE7026924.1"/>
    <property type="molecule type" value="Genomic_DNA"/>
</dbReference>
<gene>
    <name evidence="1" type="ORF">SNAT2548_LOCUS3283</name>
</gene>
<dbReference type="OrthoDB" id="10361535at2759"/>
<keyword evidence="2" id="KW-1185">Reference proteome</keyword>
<comment type="caution">
    <text evidence="1">The sequence shown here is derived from an EMBL/GenBank/DDBJ whole genome shotgun (WGS) entry which is preliminary data.</text>
</comment>
<accession>A0A812IA34</accession>
<dbReference type="Proteomes" id="UP000604046">
    <property type="component" value="Unassembled WGS sequence"/>
</dbReference>
<name>A0A812IA34_9DINO</name>
<evidence type="ECO:0000313" key="1">
    <source>
        <dbReference type="EMBL" id="CAE7026924.1"/>
    </source>
</evidence>
<organism evidence="1 2">
    <name type="scientific">Symbiodinium natans</name>
    <dbReference type="NCBI Taxonomy" id="878477"/>
    <lineage>
        <taxon>Eukaryota</taxon>
        <taxon>Sar</taxon>
        <taxon>Alveolata</taxon>
        <taxon>Dinophyceae</taxon>
        <taxon>Suessiales</taxon>
        <taxon>Symbiodiniaceae</taxon>
        <taxon>Symbiodinium</taxon>
    </lineage>
</organism>